<evidence type="ECO:0000313" key="10">
    <source>
        <dbReference type="Proteomes" id="UP001165369"/>
    </source>
</evidence>
<evidence type="ECO:0000256" key="4">
    <source>
        <dbReference type="ARBA" id="ARBA00022475"/>
    </source>
</evidence>
<keyword evidence="7 8" id="KW-0472">Membrane</keyword>
<dbReference type="PROSITE" id="PS01303">
    <property type="entry name" value="BCCT"/>
    <property type="match status" value="1"/>
</dbReference>
<feature type="transmembrane region" description="Helical" evidence="8">
    <location>
        <begin position="392"/>
        <end position="410"/>
    </location>
</feature>
<dbReference type="InterPro" id="IPR000060">
    <property type="entry name" value="BCCT_transptr"/>
</dbReference>
<reference evidence="9" key="1">
    <citation type="submission" date="2022-05" db="EMBL/GenBank/DDBJ databases">
        <title>Halomonas geminus sp. nov. and Halomonas llamarensis sp. nov. isolated from high-altitude salars of the Atacama Desert.</title>
        <authorList>
            <person name="Hintersatz C."/>
            <person name="Rojas L.A."/>
            <person name="Wei T.-S."/>
            <person name="Kutschke S."/>
            <person name="Lehmann F."/>
            <person name="Jain R."/>
            <person name="Pollmann K."/>
        </authorList>
    </citation>
    <scope>NUCLEOTIDE SEQUENCE</scope>
    <source>
        <strain evidence="9">ATCH28</strain>
    </source>
</reference>
<keyword evidence="4" id="KW-1003">Cell membrane</keyword>
<evidence type="ECO:0000256" key="2">
    <source>
        <dbReference type="ARBA" id="ARBA00005658"/>
    </source>
</evidence>
<evidence type="ECO:0000256" key="1">
    <source>
        <dbReference type="ARBA" id="ARBA00004651"/>
    </source>
</evidence>
<proteinExistence type="inferred from homology"/>
<dbReference type="PANTHER" id="PTHR30047:SF7">
    <property type="entry name" value="HIGH-AFFINITY CHOLINE TRANSPORT PROTEIN"/>
    <property type="match status" value="1"/>
</dbReference>
<feature type="transmembrane region" description="Helical" evidence="8">
    <location>
        <begin position="48"/>
        <end position="67"/>
    </location>
</feature>
<evidence type="ECO:0000256" key="7">
    <source>
        <dbReference type="ARBA" id="ARBA00023136"/>
    </source>
</evidence>
<feature type="transmembrane region" description="Helical" evidence="8">
    <location>
        <begin position="363"/>
        <end position="380"/>
    </location>
</feature>
<evidence type="ECO:0000313" key="9">
    <source>
        <dbReference type="EMBL" id="MCL7940384.1"/>
    </source>
</evidence>
<dbReference type="InterPro" id="IPR018093">
    <property type="entry name" value="BCCT_CS"/>
</dbReference>
<comment type="subcellular location">
    <subcellularLocation>
        <location evidence="1">Cell membrane</location>
        <topology evidence="1">Multi-pass membrane protein</topology>
    </subcellularLocation>
</comment>
<feature type="transmembrane region" description="Helical" evidence="8">
    <location>
        <begin position="192"/>
        <end position="210"/>
    </location>
</feature>
<dbReference type="PANTHER" id="PTHR30047">
    <property type="entry name" value="HIGH-AFFINITY CHOLINE TRANSPORT PROTEIN-RELATED"/>
    <property type="match status" value="1"/>
</dbReference>
<evidence type="ECO:0000256" key="6">
    <source>
        <dbReference type="ARBA" id="ARBA00022989"/>
    </source>
</evidence>
<feature type="transmembrane region" description="Helical" evidence="8">
    <location>
        <begin position="520"/>
        <end position="540"/>
    </location>
</feature>
<evidence type="ECO:0000256" key="5">
    <source>
        <dbReference type="ARBA" id="ARBA00022692"/>
    </source>
</evidence>
<keyword evidence="10" id="KW-1185">Reference proteome</keyword>
<keyword evidence="5 8" id="KW-0812">Transmembrane</keyword>
<feature type="transmembrane region" description="Helical" evidence="8">
    <location>
        <begin position="495"/>
        <end position="514"/>
    </location>
</feature>
<dbReference type="EMBL" id="JAMJPK010000003">
    <property type="protein sequence ID" value="MCL7940384.1"/>
    <property type="molecule type" value="Genomic_DNA"/>
</dbReference>
<dbReference type="NCBIfam" id="TIGR00842">
    <property type="entry name" value="bcct"/>
    <property type="match status" value="1"/>
</dbReference>
<feature type="transmembrane region" description="Helical" evidence="8">
    <location>
        <begin position="275"/>
        <end position="297"/>
    </location>
</feature>
<dbReference type="RefSeq" id="WP_250060438.1">
    <property type="nucleotide sequence ID" value="NZ_JAMJPK010000003.1"/>
</dbReference>
<sequence>MSDPSDPSDPSETSSHAATSEMETDYVVGQDNIEGQLGPFGFDIHNRVFVVSALAAVVFIILTLLFPERAGSTFQSIVGFSTGRLDWYFMIVVDFFILFCVALIFLPYGKIRLGGPDARPDYGYLSWFSMLFAAGIGIGLLFFGVLEPVYHANVSLPLGISSPFGSDGVLNPEAIPEATALGLAGTYLHWGIHGWAVYVVMALALSIFTYNKGLPFSIRSAFFPILGDRVWGWWGHAIDILAVFSTLFGLATSLGLGAQQANAGMNFVFGLEVSAATQVIIIILVTAVALVSVWRGLDGGVKKLSELNMILAVLFFFFVLFAGPTLVALSGFWTGLTTYVTDFVALSAPFGRDDDAYRQAWTIFYWAWWISWAPFVGMFIARVSRGRTIREFVTCVLIIPSLFIFIWMGVVGSTALDQLYANPGASLVKEYVIDNYSPELSLFGMLNELPLTGLMSTIAIVLALIFFVTSSDSGSLVIDTITAGGKVDAPRTQRMFWATVEGLVAIVLLLGGGLSALQAGVTATAIPFSIVMLVMCYTIIKALNGELRREGSP</sequence>
<feature type="transmembrane region" description="Helical" evidence="8">
    <location>
        <begin position="449"/>
        <end position="468"/>
    </location>
</feature>
<dbReference type="Pfam" id="PF02028">
    <property type="entry name" value="BCCT"/>
    <property type="match status" value="1"/>
</dbReference>
<evidence type="ECO:0000256" key="3">
    <source>
        <dbReference type="ARBA" id="ARBA00022448"/>
    </source>
</evidence>
<comment type="caution">
    <text evidence="9">The sequence shown here is derived from an EMBL/GenBank/DDBJ whole genome shotgun (WGS) entry which is preliminary data.</text>
</comment>
<organism evidence="9 10">
    <name type="scientific">Halomonas gemina</name>
    <dbReference type="NCBI Taxonomy" id="2945105"/>
    <lineage>
        <taxon>Bacteria</taxon>
        <taxon>Pseudomonadati</taxon>
        <taxon>Pseudomonadota</taxon>
        <taxon>Gammaproteobacteria</taxon>
        <taxon>Oceanospirillales</taxon>
        <taxon>Halomonadaceae</taxon>
        <taxon>Halomonas</taxon>
    </lineage>
</organism>
<feature type="transmembrane region" description="Helical" evidence="8">
    <location>
        <begin position="309"/>
        <end position="333"/>
    </location>
</feature>
<evidence type="ECO:0000256" key="8">
    <source>
        <dbReference type="SAM" id="Phobius"/>
    </source>
</evidence>
<accession>A0ABT0T0F9</accession>
<feature type="transmembrane region" description="Helical" evidence="8">
    <location>
        <begin position="87"/>
        <end position="106"/>
    </location>
</feature>
<name>A0ABT0T0F9_9GAMM</name>
<dbReference type="Proteomes" id="UP001165369">
    <property type="component" value="Unassembled WGS sequence"/>
</dbReference>
<keyword evidence="6 8" id="KW-1133">Transmembrane helix</keyword>
<feature type="transmembrane region" description="Helical" evidence="8">
    <location>
        <begin position="231"/>
        <end position="255"/>
    </location>
</feature>
<feature type="transmembrane region" description="Helical" evidence="8">
    <location>
        <begin position="127"/>
        <end position="146"/>
    </location>
</feature>
<protein>
    <submittedName>
        <fullName evidence="9">BCCT family transporter</fullName>
    </submittedName>
</protein>
<gene>
    <name evidence="9" type="ORF">M8009_08745</name>
</gene>
<keyword evidence="3" id="KW-0813">Transport</keyword>
<comment type="similarity">
    <text evidence="2">Belongs to the BCCT transporter (TC 2.A.15) family.</text>
</comment>